<dbReference type="PROSITE" id="PS50956">
    <property type="entry name" value="HTH_ASNC_2"/>
    <property type="match status" value="1"/>
</dbReference>
<keyword evidence="6" id="KW-1185">Reference proteome</keyword>
<evidence type="ECO:0000313" key="6">
    <source>
        <dbReference type="Proteomes" id="UP000284322"/>
    </source>
</evidence>
<dbReference type="GO" id="GO:0043565">
    <property type="term" value="F:sequence-specific DNA binding"/>
    <property type="evidence" value="ECO:0007669"/>
    <property type="project" value="InterPro"/>
</dbReference>
<proteinExistence type="predicted"/>
<evidence type="ECO:0000313" key="5">
    <source>
        <dbReference type="EMBL" id="RJX68252.1"/>
    </source>
</evidence>
<keyword evidence="1" id="KW-0805">Transcription regulation</keyword>
<dbReference type="Gene3D" id="1.10.10.10">
    <property type="entry name" value="Winged helix-like DNA-binding domain superfamily/Winged helix DNA-binding domain"/>
    <property type="match status" value="1"/>
</dbReference>
<dbReference type="AlphaFoldDB" id="A0A419R2Z1"/>
<feature type="domain" description="HTH asnC-type" evidence="4">
    <location>
        <begin position="3"/>
        <end position="64"/>
    </location>
</feature>
<comment type="caution">
    <text evidence="5">The sequence shown here is derived from an EMBL/GenBank/DDBJ whole genome shotgun (WGS) entry which is preliminary data.</text>
</comment>
<dbReference type="GO" id="GO:0005829">
    <property type="term" value="C:cytosol"/>
    <property type="evidence" value="ECO:0007669"/>
    <property type="project" value="TreeGrafter"/>
</dbReference>
<evidence type="ECO:0000259" key="4">
    <source>
        <dbReference type="PROSITE" id="PS50956"/>
    </source>
</evidence>
<dbReference type="EMBL" id="RAHJ01000018">
    <property type="protein sequence ID" value="RJX68252.1"/>
    <property type="molecule type" value="Genomic_DNA"/>
</dbReference>
<keyword evidence="3" id="KW-0804">Transcription</keyword>
<organism evidence="5 6">
    <name type="scientific">Tsuneonella suprasediminis</name>
    <dbReference type="NCBI Taxonomy" id="2306996"/>
    <lineage>
        <taxon>Bacteria</taxon>
        <taxon>Pseudomonadati</taxon>
        <taxon>Pseudomonadota</taxon>
        <taxon>Alphaproteobacteria</taxon>
        <taxon>Sphingomonadales</taxon>
        <taxon>Erythrobacteraceae</taxon>
        <taxon>Tsuneonella</taxon>
    </lineage>
</organism>
<evidence type="ECO:0000256" key="1">
    <source>
        <dbReference type="ARBA" id="ARBA00023015"/>
    </source>
</evidence>
<dbReference type="SUPFAM" id="SSF54909">
    <property type="entry name" value="Dimeric alpha+beta barrel"/>
    <property type="match status" value="1"/>
</dbReference>
<dbReference type="InterPro" id="IPR036388">
    <property type="entry name" value="WH-like_DNA-bd_sf"/>
</dbReference>
<accession>A0A419R2Z1</accession>
<reference evidence="5 6" key="1">
    <citation type="submission" date="2018-09" db="EMBL/GenBank/DDBJ databases">
        <title>Altererythrobacter sp.Ery1 and Ery12, the genome sequencing of novel strains in genus Alterythrobacter.</title>
        <authorList>
            <person name="Cheng H."/>
            <person name="Wu Y.-H."/>
            <person name="Fang C."/>
            <person name="Xu X.-W."/>
        </authorList>
    </citation>
    <scope>NUCLEOTIDE SEQUENCE [LARGE SCALE GENOMIC DNA]</scope>
    <source>
        <strain evidence="5 6">Ery12</strain>
    </source>
</reference>
<dbReference type="InterPro" id="IPR000485">
    <property type="entry name" value="AsnC-type_HTH_dom"/>
</dbReference>
<dbReference type="Proteomes" id="UP000284322">
    <property type="component" value="Unassembled WGS sequence"/>
</dbReference>
<dbReference type="SUPFAM" id="SSF46785">
    <property type="entry name" value="Winged helix' DNA-binding domain"/>
    <property type="match status" value="1"/>
</dbReference>
<sequence length="156" mass="17791">MALDSIDLEILKNLQQDGRISKSQLAERVNLSASACFERMRRLEQQKLILSYHANINVRVLAQYEVFFAELTLKSHRIYDFDRFERHVAKLGPVAECYALGGGIDYLLKVITTDIESYQEIIEDLLVADIGIERYCTYICTKMVKTTGGIPLQAVL</sequence>
<evidence type="ECO:0000256" key="3">
    <source>
        <dbReference type="ARBA" id="ARBA00023163"/>
    </source>
</evidence>
<dbReference type="Pfam" id="PF13412">
    <property type="entry name" value="HTH_24"/>
    <property type="match status" value="1"/>
</dbReference>
<evidence type="ECO:0000256" key="2">
    <source>
        <dbReference type="ARBA" id="ARBA00023125"/>
    </source>
</evidence>
<gene>
    <name evidence="5" type="ORF">D6858_08140</name>
</gene>
<protein>
    <submittedName>
        <fullName evidence="5">Lrp/AsnC family transcriptional regulator</fullName>
    </submittedName>
</protein>
<dbReference type="InterPro" id="IPR036390">
    <property type="entry name" value="WH_DNA-bd_sf"/>
</dbReference>
<dbReference type="InterPro" id="IPR019888">
    <property type="entry name" value="Tscrpt_reg_AsnC-like"/>
</dbReference>
<dbReference type="InterPro" id="IPR019887">
    <property type="entry name" value="Tscrpt_reg_AsnC/Lrp_C"/>
</dbReference>
<dbReference type="SMART" id="SM00344">
    <property type="entry name" value="HTH_ASNC"/>
    <property type="match status" value="1"/>
</dbReference>
<dbReference type="PANTHER" id="PTHR30154:SF34">
    <property type="entry name" value="TRANSCRIPTIONAL REGULATOR AZLB"/>
    <property type="match status" value="1"/>
</dbReference>
<name>A0A419R2Z1_9SPHN</name>
<dbReference type="PANTHER" id="PTHR30154">
    <property type="entry name" value="LEUCINE-RESPONSIVE REGULATORY PROTEIN"/>
    <property type="match status" value="1"/>
</dbReference>
<keyword evidence="2" id="KW-0238">DNA-binding</keyword>
<dbReference type="Gene3D" id="3.30.70.920">
    <property type="match status" value="1"/>
</dbReference>
<dbReference type="OrthoDB" id="9812082at2"/>
<dbReference type="Pfam" id="PF01037">
    <property type="entry name" value="AsnC_trans_reg"/>
    <property type="match status" value="1"/>
</dbReference>
<dbReference type="InterPro" id="IPR011008">
    <property type="entry name" value="Dimeric_a/b-barrel"/>
</dbReference>
<dbReference type="PRINTS" id="PR00033">
    <property type="entry name" value="HTHASNC"/>
</dbReference>
<dbReference type="GO" id="GO:0043200">
    <property type="term" value="P:response to amino acid"/>
    <property type="evidence" value="ECO:0007669"/>
    <property type="project" value="TreeGrafter"/>
</dbReference>